<dbReference type="PANTHER" id="PTHR43649">
    <property type="entry name" value="ARABINOSE-BINDING PROTEIN-RELATED"/>
    <property type="match status" value="1"/>
</dbReference>
<dbReference type="RefSeq" id="WP_240164893.1">
    <property type="nucleotide sequence ID" value="NZ_CAJVAX010000012.1"/>
</dbReference>
<feature type="transmembrane region" description="Helical" evidence="4">
    <location>
        <begin position="29"/>
        <end position="47"/>
    </location>
</feature>
<evidence type="ECO:0000313" key="6">
    <source>
        <dbReference type="Proteomes" id="UP001153328"/>
    </source>
</evidence>
<keyword evidence="2" id="KW-0813">Transport</keyword>
<dbReference type="Gene3D" id="3.40.190.10">
    <property type="entry name" value="Periplasmic binding protein-like II"/>
    <property type="match status" value="2"/>
</dbReference>
<evidence type="ECO:0000256" key="3">
    <source>
        <dbReference type="SAM" id="MobiDB-lite"/>
    </source>
</evidence>
<name>A0A9W4EDG0_9ACTN</name>
<dbReference type="InterPro" id="IPR050490">
    <property type="entry name" value="Bact_solute-bd_prot1"/>
</dbReference>
<dbReference type="PANTHER" id="PTHR43649:SF29">
    <property type="entry name" value="OSMOPROTECTIVE COMPOUNDS-BINDING PROTEIN GGTB"/>
    <property type="match status" value="1"/>
</dbReference>
<keyword evidence="6" id="KW-1185">Reference proteome</keyword>
<protein>
    <submittedName>
        <fullName evidence="5">ABC-type glycerol-3-phosphate transport system, substrate-binding protein</fullName>
    </submittedName>
</protein>
<accession>A0A9W4EDG0</accession>
<dbReference type="EMBL" id="CAJVAX010000012">
    <property type="protein sequence ID" value="CAG7628825.1"/>
    <property type="molecule type" value="Genomic_DNA"/>
</dbReference>
<evidence type="ECO:0000313" key="5">
    <source>
        <dbReference type="EMBL" id="CAG7628825.1"/>
    </source>
</evidence>
<evidence type="ECO:0000256" key="2">
    <source>
        <dbReference type="ARBA" id="ARBA00022448"/>
    </source>
</evidence>
<organism evidence="5 6">
    <name type="scientific">Actinacidiphila bryophytorum</name>
    <dbReference type="NCBI Taxonomy" id="1436133"/>
    <lineage>
        <taxon>Bacteria</taxon>
        <taxon>Bacillati</taxon>
        <taxon>Actinomycetota</taxon>
        <taxon>Actinomycetes</taxon>
        <taxon>Kitasatosporales</taxon>
        <taxon>Streptomycetaceae</taxon>
        <taxon>Actinacidiphila</taxon>
    </lineage>
</organism>
<dbReference type="InterPro" id="IPR006059">
    <property type="entry name" value="SBP"/>
</dbReference>
<evidence type="ECO:0000256" key="1">
    <source>
        <dbReference type="ARBA" id="ARBA00008520"/>
    </source>
</evidence>
<reference evidence="5" key="1">
    <citation type="submission" date="2021-06" db="EMBL/GenBank/DDBJ databases">
        <authorList>
            <person name="Arsene-Ploetze F."/>
        </authorList>
    </citation>
    <scope>NUCLEOTIDE SEQUENCE</scope>
    <source>
        <strain evidence="5">SBRY1</strain>
    </source>
</reference>
<dbReference type="Proteomes" id="UP001153328">
    <property type="component" value="Unassembled WGS sequence"/>
</dbReference>
<feature type="transmembrane region" description="Helical" evidence="4">
    <location>
        <begin position="334"/>
        <end position="353"/>
    </location>
</feature>
<evidence type="ECO:0000256" key="4">
    <source>
        <dbReference type="SAM" id="Phobius"/>
    </source>
</evidence>
<proteinExistence type="inferred from homology"/>
<keyword evidence="4" id="KW-0812">Transmembrane</keyword>
<gene>
    <name evidence="5" type="ORF">SBRY_20510</name>
</gene>
<dbReference type="Pfam" id="PF01547">
    <property type="entry name" value="SBP_bac_1"/>
    <property type="match status" value="1"/>
</dbReference>
<dbReference type="AlphaFoldDB" id="A0A9W4EDG0"/>
<dbReference type="SUPFAM" id="SSF53850">
    <property type="entry name" value="Periplasmic binding protein-like II"/>
    <property type="match status" value="1"/>
</dbReference>
<feature type="transmembrane region" description="Helical" evidence="4">
    <location>
        <begin position="233"/>
        <end position="253"/>
    </location>
</feature>
<keyword evidence="4" id="KW-0472">Membrane</keyword>
<sequence length="750" mass="77903">MSGPAVRIPEKQAGAGGTSRTLGELTRRTVLLVLLAVLTTAALFQAYRGVHGDAVPLKSASAPGVLAVDTAMDALATVQAGVQSEDGSTSDFHTRISVANQSLARAASADVTGLGGRQTIQTVTGLIATYSGWIEDAEAQLPGAPLQKAYLSYAAGMLGVGAKGPDAEATVMGRLAALQAEQQHVVGRQTDFGPLLWLEWSLALALALAFLLLLAEAHRYYGARFSRQLNPPLLAACALLVAGVAVLVAFTALTHSAMADTRSALAHPLTGNAIPRTGSQVSGRLAGTGLRAAAADWILVGGVLLVLLVLLGLQPRINEYRVRVVTVKWPRLRTVGAVGTCLVVLAGGGALAVRAAGWNGSVTLLANWTGTEQEQFQRLVIDKFEDKYHIHVVYQGSSAESQVLAADVESGTPPDVAILPGPGELAGYAAEGMLTPLDDLVARGRFGATWVTPVKGTDGKEHAYWLPIKTDLKSMVWHPKSMDASAVAQAARTPASWCLGMGSDATSGWPGSDWIEDILLQQTDAATYDAWVGGTLPWNSPKVRRAWTTWGQMVGAGDPALAAPALKASFADVADGVAAKPPTCRLEHQSSFAQGTAGWKAVGPAYVHSADVIPGAAAGGDRWVVSGDLAAVLHSTPQSAKLIAYLASDEAQRAWAGTQSGFSVKGAVLAGYPAAGTDGAIARTLRDPAAVRCYDASDAMPAPVRDAFALAVLRFLADPGTLDAQLETLDKVSAGLPEGSRVLNQVCPAR</sequence>
<feature type="transmembrane region" description="Helical" evidence="4">
    <location>
        <begin position="200"/>
        <end position="221"/>
    </location>
</feature>
<comment type="caution">
    <text evidence="5">The sequence shown here is derived from an EMBL/GenBank/DDBJ whole genome shotgun (WGS) entry which is preliminary data.</text>
</comment>
<feature type="region of interest" description="Disordered" evidence="3">
    <location>
        <begin position="1"/>
        <end position="20"/>
    </location>
</feature>
<keyword evidence="4" id="KW-1133">Transmembrane helix</keyword>
<comment type="similarity">
    <text evidence="1">Belongs to the bacterial solute-binding protein 1 family.</text>
</comment>
<feature type="transmembrane region" description="Helical" evidence="4">
    <location>
        <begin position="294"/>
        <end position="313"/>
    </location>
</feature>